<evidence type="ECO:0000313" key="5">
    <source>
        <dbReference type="Proteomes" id="UP000198341"/>
    </source>
</evidence>
<dbReference type="STRING" id="41875.K8EAF6"/>
<gene>
    <name evidence="4" type="ORF">Bathy01g03980</name>
</gene>
<dbReference type="GO" id="GO:0051082">
    <property type="term" value="F:unfolded protein binding"/>
    <property type="evidence" value="ECO:0007669"/>
    <property type="project" value="InterPro"/>
</dbReference>
<dbReference type="InterPro" id="IPR009053">
    <property type="entry name" value="Prefoldin"/>
</dbReference>
<dbReference type="AlphaFoldDB" id="K8EAF6"/>
<dbReference type="EMBL" id="FO082278">
    <property type="protein sequence ID" value="CCO14689.1"/>
    <property type="molecule type" value="Genomic_DNA"/>
</dbReference>
<accession>K8EAF6</accession>
<evidence type="ECO:0000256" key="2">
    <source>
        <dbReference type="ARBA" id="ARBA00023186"/>
    </source>
</evidence>
<dbReference type="InterPro" id="IPR002777">
    <property type="entry name" value="PFD_beta-like"/>
</dbReference>
<dbReference type="PANTHER" id="PTHR21431:SF0">
    <property type="entry name" value="PREFOLDIN SUBUNIT 6"/>
    <property type="match status" value="1"/>
</dbReference>
<feature type="coiled-coil region" evidence="3">
    <location>
        <begin position="111"/>
        <end position="138"/>
    </location>
</feature>
<dbReference type="OrthoDB" id="248120at2759"/>
<evidence type="ECO:0000256" key="1">
    <source>
        <dbReference type="ARBA" id="ARBA00008045"/>
    </source>
</evidence>
<keyword evidence="2" id="KW-0143">Chaperone</keyword>
<keyword evidence="3" id="KW-0175">Coiled coil</keyword>
<dbReference type="RefSeq" id="XP_007515810.1">
    <property type="nucleotide sequence ID" value="XM_007515748.1"/>
</dbReference>
<evidence type="ECO:0000256" key="3">
    <source>
        <dbReference type="SAM" id="Coils"/>
    </source>
</evidence>
<dbReference type="PANTHER" id="PTHR21431">
    <property type="entry name" value="PREFOLDIN SUBUNIT 6"/>
    <property type="match status" value="1"/>
</dbReference>
<dbReference type="CDD" id="cd23161">
    <property type="entry name" value="Prefoldin_6"/>
    <property type="match status" value="1"/>
</dbReference>
<dbReference type="GO" id="GO:0016272">
    <property type="term" value="C:prefoldin complex"/>
    <property type="evidence" value="ECO:0007669"/>
    <property type="project" value="InterPro"/>
</dbReference>
<dbReference type="GO" id="GO:0006457">
    <property type="term" value="P:protein folding"/>
    <property type="evidence" value="ECO:0007669"/>
    <property type="project" value="InterPro"/>
</dbReference>
<dbReference type="GO" id="GO:0005737">
    <property type="term" value="C:cytoplasm"/>
    <property type="evidence" value="ECO:0007669"/>
    <property type="project" value="TreeGrafter"/>
</dbReference>
<evidence type="ECO:0000313" key="4">
    <source>
        <dbReference type="EMBL" id="CCO14689.1"/>
    </source>
</evidence>
<dbReference type="Gene3D" id="1.10.287.370">
    <property type="match status" value="1"/>
</dbReference>
<dbReference type="GO" id="GO:0051087">
    <property type="term" value="F:protein-folding chaperone binding"/>
    <property type="evidence" value="ECO:0007669"/>
    <property type="project" value="TreeGrafter"/>
</dbReference>
<dbReference type="Proteomes" id="UP000198341">
    <property type="component" value="Chromosome 1"/>
</dbReference>
<dbReference type="GO" id="GO:0051131">
    <property type="term" value="P:chaperone-mediated protein complex assembly"/>
    <property type="evidence" value="ECO:0007669"/>
    <property type="project" value="TreeGrafter"/>
</dbReference>
<dbReference type="GO" id="GO:0009409">
    <property type="term" value="P:response to cold"/>
    <property type="evidence" value="ECO:0007669"/>
    <property type="project" value="UniProtKB-ARBA"/>
</dbReference>
<dbReference type="GeneID" id="19018133"/>
<proteinExistence type="inferred from homology"/>
<dbReference type="SUPFAM" id="SSF46579">
    <property type="entry name" value="Prefoldin"/>
    <property type="match status" value="1"/>
</dbReference>
<sequence length="158" mass="17644">MATTTSNNIKSLHEKLRVDSGSFQQLQQELQANIEARKTFTQQATENEMVLEELKSLEEGANVYKLIGPMLAKQDVVEATSNVTKRLEFINAERLVKRFVDFSRSRSFCFSTRLEKAAEAIEKKFDQTQRDIQILQQRIAQLSTGAAAGGGGAMLDTA</sequence>
<reference evidence="4 5" key="1">
    <citation type="submission" date="2011-10" db="EMBL/GenBank/DDBJ databases">
        <authorList>
            <person name="Genoscope - CEA"/>
        </authorList>
    </citation>
    <scope>NUCLEOTIDE SEQUENCE [LARGE SCALE GENOMIC DNA]</scope>
    <source>
        <strain evidence="4 5">RCC 1105</strain>
    </source>
</reference>
<dbReference type="Pfam" id="PF01920">
    <property type="entry name" value="Prefoldin_2"/>
    <property type="match status" value="1"/>
</dbReference>
<dbReference type="eggNOG" id="KOG3478">
    <property type="taxonomic scope" value="Eukaryota"/>
</dbReference>
<dbReference type="KEGG" id="bpg:Bathy01g03980"/>
<protein>
    <submittedName>
        <fullName evidence="4">Prefoldin subunit 6</fullName>
    </submittedName>
</protein>
<name>K8EAF6_9CHLO</name>
<keyword evidence="5" id="KW-1185">Reference proteome</keyword>
<comment type="similarity">
    <text evidence="1">Belongs to the prefoldin subunit beta family.</text>
</comment>
<organism evidence="4 5">
    <name type="scientific">Bathycoccus prasinos</name>
    <dbReference type="NCBI Taxonomy" id="41875"/>
    <lineage>
        <taxon>Eukaryota</taxon>
        <taxon>Viridiplantae</taxon>
        <taxon>Chlorophyta</taxon>
        <taxon>Mamiellophyceae</taxon>
        <taxon>Mamiellales</taxon>
        <taxon>Bathycoccaceae</taxon>
        <taxon>Bathycoccus</taxon>
    </lineage>
</organism>